<protein>
    <recommendedName>
        <fullName evidence="3">Pentatricopeptide repeat-containing protein</fullName>
    </recommendedName>
</protein>
<dbReference type="OrthoDB" id="185373at2759"/>
<proteinExistence type="predicted"/>
<accession>A0A8X7Z5U3</accession>
<dbReference type="EMBL" id="JAAWWB010000018">
    <property type="protein sequence ID" value="KAG6761757.1"/>
    <property type="molecule type" value="Genomic_DNA"/>
</dbReference>
<dbReference type="PANTHER" id="PTHR47926">
    <property type="entry name" value="PENTATRICOPEPTIDE REPEAT-CONTAINING PROTEIN"/>
    <property type="match status" value="1"/>
</dbReference>
<comment type="caution">
    <text evidence="1">The sequence shown here is derived from an EMBL/GenBank/DDBJ whole genome shotgun (WGS) entry which is preliminary data.</text>
</comment>
<sequence>MYLKNESVEEGRRAFDEMGERNVVSWTSLLTGYAQNGLNVETMELLLRMEFKMVIKNGFGAATFACNALINMYFESRKIRDGRGVFDAHQDGFCPGYLVVLYNYKNTRTPLMLAYSKCGEMDSVSKILALMDDEVRNVETLTVPLGYLYKWKRRVIKPNEYTFSVIINACAAPAGGEQGKSRFNNALFVSSVLLTMYAKRGDIKSAYKVFKRQRERDIVSWNSTISGCAQHGYGRKHT</sequence>
<organism evidence="1 2">
    <name type="scientific">Populus tomentosa</name>
    <name type="common">Chinese white poplar</name>
    <dbReference type="NCBI Taxonomy" id="118781"/>
    <lineage>
        <taxon>Eukaryota</taxon>
        <taxon>Viridiplantae</taxon>
        <taxon>Streptophyta</taxon>
        <taxon>Embryophyta</taxon>
        <taxon>Tracheophyta</taxon>
        <taxon>Spermatophyta</taxon>
        <taxon>Magnoliopsida</taxon>
        <taxon>eudicotyledons</taxon>
        <taxon>Gunneridae</taxon>
        <taxon>Pentapetalae</taxon>
        <taxon>rosids</taxon>
        <taxon>fabids</taxon>
        <taxon>Malpighiales</taxon>
        <taxon>Salicaceae</taxon>
        <taxon>Saliceae</taxon>
        <taxon>Populus</taxon>
    </lineage>
</organism>
<reference evidence="1" key="1">
    <citation type="journal article" date="2020" name="bioRxiv">
        <title>Hybrid origin of Populus tomentosa Carr. identified through genome sequencing and phylogenomic analysis.</title>
        <authorList>
            <person name="An X."/>
            <person name="Gao K."/>
            <person name="Chen Z."/>
            <person name="Li J."/>
            <person name="Yang X."/>
            <person name="Yang X."/>
            <person name="Zhou J."/>
            <person name="Guo T."/>
            <person name="Zhao T."/>
            <person name="Huang S."/>
            <person name="Miao D."/>
            <person name="Khan W.U."/>
            <person name="Rao P."/>
            <person name="Ye M."/>
            <person name="Lei B."/>
            <person name="Liao W."/>
            <person name="Wang J."/>
            <person name="Ji L."/>
            <person name="Li Y."/>
            <person name="Guo B."/>
            <person name="Mustafa N.S."/>
            <person name="Li S."/>
            <person name="Yun Q."/>
            <person name="Keller S.R."/>
            <person name="Mao J."/>
            <person name="Zhang R."/>
            <person name="Strauss S.H."/>
        </authorList>
    </citation>
    <scope>NUCLEOTIDE SEQUENCE</scope>
    <source>
        <strain evidence="1">GM15</strain>
        <tissue evidence="1">Leaf</tissue>
    </source>
</reference>
<dbReference type="PANTHER" id="PTHR47926:SF538">
    <property type="entry name" value="WHIM2 DOMAIN-CONTAINING PROTEIN"/>
    <property type="match status" value="1"/>
</dbReference>
<dbReference type="GO" id="GO:0009451">
    <property type="term" value="P:RNA modification"/>
    <property type="evidence" value="ECO:0007669"/>
    <property type="project" value="InterPro"/>
</dbReference>
<dbReference type="GO" id="GO:0003723">
    <property type="term" value="F:RNA binding"/>
    <property type="evidence" value="ECO:0007669"/>
    <property type="project" value="InterPro"/>
</dbReference>
<name>A0A8X7Z5U3_POPTO</name>
<gene>
    <name evidence="1" type="ORF">POTOM_034990</name>
</gene>
<evidence type="ECO:0000313" key="1">
    <source>
        <dbReference type="EMBL" id="KAG6761757.1"/>
    </source>
</evidence>
<evidence type="ECO:0008006" key="3">
    <source>
        <dbReference type="Google" id="ProtNLM"/>
    </source>
</evidence>
<evidence type="ECO:0000313" key="2">
    <source>
        <dbReference type="Proteomes" id="UP000886885"/>
    </source>
</evidence>
<dbReference type="InterPro" id="IPR046960">
    <property type="entry name" value="PPR_At4g14850-like_plant"/>
</dbReference>
<dbReference type="Pfam" id="PF01535">
    <property type="entry name" value="PPR"/>
    <property type="match status" value="3"/>
</dbReference>
<dbReference type="AlphaFoldDB" id="A0A8X7Z5U3"/>
<dbReference type="InterPro" id="IPR002885">
    <property type="entry name" value="PPR_rpt"/>
</dbReference>
<dbReference type="Proteomes" id="UP000886885">
    <property type="component" value="Chromosome 9D"/>
</dbReference>
<keyword evidence="2" id="KW-1185">Reference proteome</keyword>